<organism evidence="1 2">
    <name type="scientific">Gossypium tomentosum</name>
    <name type="common">Hawaiian cotton</name>
    <name type="synonym">Gossypium sandvicense</name>
    <dbReference type="NCBI Taxonomy" id="34277"/>
    <lineage>
        <taxon>Eukaryota</taxon>
        <taxon>Viridiplantae</taxon>
        <taxon>Streptophyta</taxon>
        <taxon>Embryophyta</taxon>
        <taxon>Tracheophyta</taxon>
        <taxon>Spermatophyta</taxon>
        <taxon>Magnoliopsida</taxon>
        <taxon>eudicotyledons</taxon>
        <taxon>Gunneridae</taxon>
        <taxon>Pentapetalae</taxon>
        <taxon>rosids</taxon>
        <taxon>malvids</taxon>
        <taxon>Malvales</taxon>
        <taxon>Malvaceae</taxon>
        <taxon>Malvoideae</taxon>
        <taxon>Gossypium</taxon>
    </lineage>
</organism>
<sequence>MALTQGTWIVFGHYLTVQPWTVDFDALRPFPSTILAWIRFSGLQGFLYKKSVKGDRKLGGNSGKSRHKNK</sequence>
<proteinExistence type="predicted"/>
<dbReference type="Proteomes" id="UP000322667">
    <property type="component" value="Chromosome D03"/>
</dbReference>
<accession>A0A5D2LMM1</accession>
<name>A0A5D2LMM1_GOSTO</name>
<dbReference type="AlphaFoldDB" id="A0A5D2LMM1"/>
<evidence type="ECO:0000313" key="2">
    <source>
        <dbReference type="Proteomes" id="UP000322667"/>
    </source>
</evidence>
<reference evidence="1 2" key="1">
    <citation type="submission" date="2019-07" db="EMBL/GenBank/DDBJ databases">
        <title>WGS assembly of Gossypium tomentosum.</title>
        <authorList>
            <person name="Chen Z.J."/>
            <person name="Sreedasyam A."/>
            <person name="Ando A."/>
            <person name="Song Q."/>
            <person name="De L."/>
            <person name="Hulse-Kemp A."/>
            <person name="Ding M."/>
            <person name="Ye W."/>
            <person name="Kirkbride R."/>
            <person name="Jenkins J."/>
            <person name="Plott C."/>
            <person name="Lovell J."/>
            <person name="Lin Y.-M."/>
            <person name="Vaughn R."/>
            <person name="Liu B."/>
            <person name="Li W."/>
            <person name="Simpson S."/>
            <person name="Scheffler B."/>
            <person name="Saski C."/>
            <person name="Grover C."/>
            <person name="Hu G."/>
            <person name="Conover J."/>
            <person name="Carlson J."/>
            <person name="Shu S."/>
            <person name="Boston L."/>
            <person name="Williams M."/>
            <person name="Peterson D."/>
            <person name="Mcgee K."/>
            <person name="Jones D."/>
            <person name="Wendel J."/>
            <person name="Stelly D."/>
            <person name="Grimwood J."/>
            <person name="Schmutz J."/>
        </authorList>
    </citation>
    <scope>NUCLEOTIDE SEQUENCE [LARGE SCALE GENOMIC DNA]</scope>
    <source>
        <strain evidence="1">7179.01</strain>
    </source>
</reference>
<dbReference type="EMBL" id="CM017625">
    <property type="protein sequence ID" value="TYH80609.1"/>
    <property type="molecule type" value="Genomic_DNA"/>
</dbReference>
<evidence type="ECO:0000313" key="1">
    <source>
        <dbReference type="EMBL" id="TYH80609.1"/>
    </source>
</evidence>
<keyword evidence="2" id="KW-1185">Reference proteome</keyword>
<protein>
    <submittedName>
        <fullName evidence="1">Uncharacterized protein</fullName>
    </submittedName>
</protein>
<gene>
    <name evidence="1" type="ORF">ES332_D03G144000v1</name>
</gene>